<protein>
    <recommendedName>
        <fullName evidence="4">RNI-like protein</fullName>
    </recommendedName>
</protein>
<keyword evidence="3" id="KW-1185">Reference proteome</keyword>
<dbReference type="Proteomes" id="UP000193944">
    <property type="component" value="Unassembled WGS sequence"/>
</dbReference>
<organism evidence="2 3">
    <name type="scientific">Anaeromyces robustus</name>
    <dbReference type="NCBI Taxonomy" id="1754192"/>
    <lineage>
        <taxon>Eukaryota</taxon>
        <taxon>Fungi</taxon>
        <taxon>Fungi incertae sedis</taxon>
        <taxon>Chytridiomycota</taxon>
        <taxon>Chytridiomycota incertae sedis</taxon>
        <taxon>Neocallimastigomycetes</taxon>
        <taxon>Neocallimastigales</taxon>
        <taxon>Neocallimastigaceae</taxon>
        <taxon>Anaeromyces</taxon>
    </lineage>
</organism>
<dbReference type="InterPro" id="IPR052595">
    <property type="entry name" value="LRRC69/RLP"/>
</dbReference>
<evidence type="ECO:0000256" key="1">
    <source>
        <dbReference type="SAM" id="SignalP"/>
    </source>
</evidence>
<reference evidence="2 3" key="2">
    <citation type="submission" date="2016-08" db="EMBL/GenBank/DDBJ databases">
        <title>Pervasive Adenine N6-methylation of Active Genes in Fungi.</title>
        <authorList>
            <consortium name="DOE Joint Genome Institute"/>
            <person name="Mondo S.J."/>
            <person name="Dannebaum R.O."/>
            <person name="Kuo R.C."/>
            <person name="Labutti K."/>
            <person name="Haridas S."/>
            <person name="Kuo A."/>
            <person name="Salamov A."/>
            <person name="Ahrendt S.R."/>
            <person name="Lipzen A."/>
            <person name="Sullivan W."/>
            <person name="Andreopoulos W.B."/>
            <person name="Clum A."/>
            <person name="Lindquist E."/>
            <person name="Daum C."/>
            <person name="Ramamoorthy G.K."/>
            <person name="Gryganskyi A."/>
            <person name="Culley D."/>
            <person name="Magnuson J.K."/>
            <person name="James T.Y."/>
            <person name="O'Malley M.A."/>
            <person name="Stajich J.E."/>
            <person name="Spatafora J.W."/>
            <person name="Visel A."/>
            <person name="Grigoriev I.V."/>
        </authorList>
    </citation>
    <scope>NUCLEOTIDE SEQUENCE [LARGE SCALE GENOMIC DNA]</scope>
    <source>
        <strain evidence="2 3">S4</strain>
    </source>
</reference>
<dbReference type="SUPFAM" id="SSF52058">
    <property type="entry name" value="L domain-like"/>
    <property type="match status" value="2"/>
</dbReference>
<feature type="chain" id="PRO_5012056192" description="RNI-like protein" evidence="1">
    <location>
        <begin position="24"/>
        <end position="1199"/>
    </location>
</feature>
<sequence length="1199" mass="139291">MKLNFLLKSSLSLLSIITSSVYGLKLDECERLKNYLSSKKSIISCRNNDEGKIDYLSIDNHDLTEDDINEIFSYDSITSLTYEVRMMYEPPYRNIPTSINNLKNLEILQIYYDDYINECSRYCPEFYLNIIEKNTLKDLKNLKDLIISGIMITQDNIDEISTLTNLESLDFYHSSLGSSLDYKPLSNLDKVTSLYIIHGWNYYNYNIPEVSKYFSTNKNQKELISTFKSLKSLVVEIFDTDPDTSYLKQLNNLTFLRIKSYFSDFSFLNNMKDLEYLELYPTKLIYNAGPNYSPSNISNINWSNLKHLKTLDIFGYKINDDFVDGITNLANINEIGFYEFNDFNDLSDESYKKLKSLENRCSLTISYSVKFRDLKSFNNNNKPCIGENLDLSECEKLQDNLKDRKTQIVSCINNDEGKISKLEIKNYDLKEEEINKILSYDTITDLYYEVEGNLKEGPSYRDIPSSIKNLKNLTSLSINYMEEYNMCTTWCPEYHLNTLEKDLLKDLKNLKSLQLFGILISQDNIDEISTLKNLETLYFSETATNDVLDYSSLSNLDKVKNLSIIGYNPRIYDNKNYNMMNIDELIKNFKSVEMLNADLYKYLDISYLGKLNSLTKLRLGSISEDFTFLEELNDLVDLSIISLSMTYVRSHGIFEDIKKFKLPESNNLKKLDLVGFYITDPIVDAIETSTGLNKIDFSYDSFKNLSDEGFKKLKSLEDHCSLEIDYSQMNEDFKDLKSFINEPCLDESIDLSDCEKLKEYLKDKRSEIHSCENNNEGKISSLNIFNYDLNEDEVNKILSYNTITELKYLIYGNRYFSNDIYKDIPSSINNLKNLTSLTIDYAEIYNSCSRWCPEYYLNVIDKNTLKDLINLKDLEIHGILISQDNIDEISTLNNLESLTFSEFGTDGTLDYKSLNNLDKLTKLKIQDKSPCYYNDLMTKIENSDELITSFKSLEILDADIYDESTLNKITKLNNLTKLILHTNTVDYTFLEKLTNLTDLTLYSYSVFEIKTNEVYDTIEKFKLPDNLKTLYMEGFYIIDDVADAIEASTNLNQIEFHRITSFKKLSDEGYKKLKSLETRCSLEVIYSENSEAVNDLHSFKNESCIDKELDLSDCGKLQDYLKDRKSKITSCSNDGEGKISKLTIENYDLLEDEIKKMLSYDSITELHYEVIVNAYNPEEIQFYKNIPSFINNLKNLTSL</sequence>
<keyword evidence="1" id="KW-0732">Signal</keyword>
<dbReference type="InterPro" id="IPR032675">
    <property type="entry name" value="LRR_dom_sf"/>
</dbReference>
<dbReference type="EMBL" id="MCFG01000090">
    <property type="protein sequence ID" value="ORX82658.1"/>
    <property type="molecule type" value="Genomic_DNA"/>
</dbReference>
<gene>
    <name evidence="2" type="ORF">BCR32DRAFT_162166</name>
</gene>
<dbReference type="Gene3D" id="3.80.10.10">
    <property type="entry name" value="Ribonuclease Inhibitor"/>
    <property type="match status" value="6"/>
</dbReference>
<dbReference type="OrthoDB" id="2351246at2759"/>
<dbReference type="SUPFAM" id="SSF52047">
    <property type="entry name" value="RNI-like"/>
    <property type="match status" value="1"/>
</dbReference>
<comment type="caution">
    <text evidence="2">The sequence shown here is derived from an EMBL/GenBank/DDBJ whole genome shotgun (WGS) entry which is preliminary data.</text>
</comment>
<reference evidence="2 3" key="1">
    <citation type="submission" date="2016-08" db="EMBL/GenBank/DDBJ databases">
        <title>A Parts List for Fungal Cellulosomes Revealed by Comparative Genomics.</title>
        <authorList>
            <consortium name="DOE Joint Genome Institute"/>
            <person name="Haitjema C.H."/>
            <person name="Gilmore S.P."/>
            <person name="Henske J.K."/>
            <person name="Solomon K.V."/>
            <person name="De Groot R."/>
            <person name="Kuo A."/>
            <person name="Mondo S.J."/>
            <person name="Salamov A.A."/>
            <person name="Labutti K."/>
            <person name="Zhao Z."/>
            <person name="Chiniquy J."/>
            <person name="Barry K."/>
            <person name="Brewer H.M."/>
            <person name="Purvine S.O."/>
            <person name="Wright A.T."/>
            <person name="Boxma B."/>
            <person name="Van Alen T."/>
            <person name="Hackstein J.H."/>
            <person name="Baker S.E."/>
            <person name="Grigoriev I.V."/>
            <person name="O'Malley M.A."/>
        </authorList>
    </citation>
    <scope>NUCLEOTIDE SEQUENCE [LARGE SCALE GENOMIC DNA]</scope>
    <source>
        <strain evidence="2 3">S4</strain>
    </source>
</reference>
<name>A0A1Y1XA92_9FUNG</name>
<dbReference type="PANTHER" id="PTHR48057">
    <property type="entry name" value="LEUCINE-RICH REPEAT SERINE/THREONINE-PROTEIN KINASE 1"/>
    <property type="match status" value="1"/>
</dbReference>
<evidence type="ECO:0000313" key="2">
    <source>
        <dbReference type="EMBL" id="ORX82658.1"/>
    </source>
</evidence>
<evidence type="ECO:0000313" key="3">
    <source>
        <dbReference type="Proteomes" id="UP000193944"/>
    </source>
</evidence>
<accession>A0A1Y1XA92</accession>
<proteinExistence type="predicted"/>
<evidence type="ECO:0008006" key="4">
    <source>
        <dbReference type="Google" id="ProtNLM"/>
    </source>
</evidence>
<feature type="signal peptide" evidence="1">
    <location>
        <begin position="1"/>
        <end position="23"/>
    </location>
</feature>
<dbReference type="AlphaFoldDB" id="A0A1Y1XA92"/>